<keyword evidence="1" id="KW-1133">Transmembrane helix</keyword>
<proteinExistence type="predicted"/>
<dbReference type="Proteomes" id="UP001595377">
    <property type="component" value="Unassembled WGS sequence"/>
</dbReference>
<dbReference type="InterPro" id="IPR012495">
    <property type="entry name" value="TadE-like_dom"/>
</dbReference>
<reference evidence="4" key="1">
    <citation type="journal article" date="2019" name="Int. J. Syst. Evol. Microbiol.">
        <title>The Global Catalogue of Microorganisms (GCM) 10K type strain sequencing project: providing services to taxonomists for standard genome sequencing and annotation.</title>
        <authorList>
            <consortium name="The Broad Institute Genomics Platform"/>
            <consortium name="The Broad Institute Genome Sequencing Center for Infectious Disease"/>
            <person name="Wu L."/>
            <person name="Ma J."/>
        </authorList>
    </citation>
    <scope>NUCLEOTIDE SEQUENCE [LARGE SCALE GENOMIC DNA]</scope>
    <source>
        <strain evidence="4">KCTC 52677</strain>
    </source>
</reference>
<evidence type="ECO:0000313" key="4">
    <source>
        <dbReference type="Proteomes" id="UP001595377"/>
    </source>
</evidence>
<gene>
    <name evidence="3" type="ORF">ACFOHH_01250</name>
</gene>
<feature type="domain" description="TadE-like" evidence="2">
    <location>
        <begin position="29"/>
        <end position="71"/>
    </location>
</feature>
<dbReference type="RefSeq" id="WP_371747773.1">
    <property type="nucleotide sequence ID" value="NZ_JANFDG010000019.1"/>
</dbReference>
<evidence type="ECO:0000256" key="1">
    <source>
        <dbReference type="SAM" id="Phobius"/>
    </source>
</evidence>
<sequence>MATMPDHDDKARKRPVKGLLRRLLSRRDGAAAIEFTILSLPFFAIVFASVETFIAFSAEQLLANATDVMARKIRTGEITYNLGKSTDMDEKQFRAAFCKEIAILMPCSADEITTPSKLYLDVRTFAKFSDIPTSIPRVSTAQYADLDPSSFRFAPGGKKTINIVRAYYRWNIVTDLVRPYITNIRPADGSKQTYLMVSTAVIQNEDYP</sequence>
<organism evidence="3 4">
    <name type="scientific">Shinella pollutisoli</name>
    <dbReference type="NCBI Taxonomy" id="2250594"/>
    <lineage>
        <taxon>Bacteria</taxon>
        <taxon>Pseudomonadati</taxon>
        <taxon>Pseudomonadota</taxon>
        <taxon>Alphaproteobacteria</taxon>
        <taxon>Hyphomicrobiales</taxon>
        <taxon>Rhizobiaceae</taxon>
        <taxon>Shinella</taxon>
    </lineage>
</organism>
<accession>A0ABV7DA05</accession>
<protein>
    <submittedName>
        <fullName evidence="3">TadE/TadG family type IV pilus assembly protein</fullName>
    </submittedName>
</protein>
<feature type="transmembrane region" description="Helical" evidence="1">
    <location>
        <begin position="30"/>
        <end position="50"/>
    </location>
</feature>
<keyword evidence="1" id="KW-0472">Membrane</keyword>
<keyword evidence="4" id="KW-1185">Reference proteome</keyword>
<evidence type="ECO:0000313" key="3">
    <source>
        <dbReference type="EMBL" id="MFC3071726.1"/>
    </source>
</evidence>
<keyword evidence="1" id="KW-0812">Transmembrane</keyword>
<name>A0ABV7DA05_9HYPH</name>
<evidence type="ECO:0000259" key="2">
    <source>
        <dbReference type="Pfam" id="PF07811"/>
    </source>
</evidence>
<dbReference type="Pfam" id="PF07811">
    <property type="entry name" value="TadE"/>
    <property type="match status" value="1"/>
</dbReference>
<comment type="caution">
    <text evidence="3">The sequence shown here is derived from an EMBL/GenBank/DDBJ whole genome shotgun (WGS) entry which is preliminary data.</text>
</comment>
<dbReference type="EMBL" id="JBHRSP010000001">
    <property type="protein sequence ID" value="MFC3071726.1"/>
    <property type="molecule type" value="Genomic_DNA"/>
</dbReference>